<name>A0A5C3QMB8_9AGAR</name>
<dbReference type="OrthoDB" id="10260017at2759"/>
<dbReference type="InterPro" id="IPR038765">
    <property type="entry name" value="Papain-like_cys_pep_sf"/>
</dbReference>
<dbReference type="PANTHER" id="PTHR11786:SF0">
    <property type="entry name" value="ARYLAMINE N-ACETYLTRANSFERASE 4-RELATED"/>
    <property type="match status" value="1"/>
</dbReference>
<protein>
    <submittedName>
        <fullName evidence="2">Uncharacterized protein</fullName>
    </submittedName>
</protein>
<organism evidence="2 3">
    <name type="scientific">Pterulicium gracile</name>
    <dbReference type="NCBI Taxonomy" id="1884261"/>
    <lineage>
        <taxon>Eukaryota</taxon>
        <taxon>Fungi</taxon>
        <taxon>Dikarya</taxon>
        <taxon>Basidiomycota</taxon>
        <taxon>Agaricomycotina</taxon>
        <taxon>Agaricomycetes</taxon>
        <taxon>Agaricomycetidae</taxon>
        <taxon>Agaricales</taxon>
        <taxon>Pleurotineae</taxon>
        <taxon>Pterulaceae</taxon>
        <taxon>Pterulicium</taxon>
    </lineage>
</organism>
<evidence type="ECO:0000313" key="3">
    <source>
        <dbReference type="Proteomes" id="UP000305067"/>
    </source>
</evidence>
<dbReference type="SUPFAM" id="SSF54001">
    <property type="entry name" value="Cysteine proteinases"/>
    <property type="match status" value="1"/>
</dbReference>
<dbReference type="GO" id="GO:0016407">
    <property type="term" value="F:acetyltransferase activity"/>
    <property type="evidence" value="ECO:0007669"/>
    <property type="project" value="InterPro"/>
</dbReference>
<dbReference type="Proteomes" id="UP000305067">
    <property type="component" value="Unassembled WGS sequence"/>
</dbReference>
<dbReference type="Gene3D" id="3.30.2140.20">
    <property type="match status" value="1"/>
</dbReference>
<dbReference type="EMBL" id="ML178825">
    <property type="protein sequence ID" value="TFL01359.1"/>
    <property type="molecule type" value="Genomic_DNA"/>
</dbReference>
<sequence length="357" mass="39653">MKPISPSPSACSKAQIRLYLSVVRYQDDHAKNGQLPPPTLQTLHVLNHLHLVTFPFDSSAMHYTDAHTMPITPDGIFQWAVVDSRGGSYCFGLNTLLLKGLKGLGFLAYGGGGNFEPWIYPIQDLTPCGHMVVFVQISGAGVGEDADSVTGGERETWFVDVRFGGTGPVRPLRLSEDEGDVVMGNASTPWWRLERFFARADTVPEDAASWESTYAFSEAAYSVADYEHASECITTIPCSGRFWWNIVAVEYFTLEVLHHRKRAVPEEEIAVQHLGHRDVQYGRYTLNGEVFNKTVGAQSEVRVLVTEKERIGVLMEVFGVRYEDEERAEKCMTGRDAEIGSGFVLPLPLWQTVSGGE</sequence>
<dbReference type="Pfam" id="PF00797">
    <property type="entry name" value="Acetyltransf_2"/>
    <property type="match status" value="1"/>
</dbReference>
<accession>A0A5C3QMB8</accession>
<dbReference type="InterPro" id="IPR001447">
    <property type="entry name" value="Arylamine_N-AcTrfase"/>
</dbReference>
<comment type="similarity">
    <text evidence="1">Belongs to the arylamine N-acetyltransferase family.</text>
</comment>
<dbReference type="PANTHER" id="PTHR11786">
    <property type="entry name" value="N-HYDROXYARYLAMINE O-ACETYLTRANSFERASE"/>
    <property type="match status" value="1"/>
</dbReference>
<evidence type="ECO:0000256" key="1">
    <source>
        <dbReference type="ARBA" id="ARBA00006547"/>
    </source>
</evidence>
<dbReference type="InterPro" id="IPR053710">
    <property type="entry name" value="Arylamine_NAT_domain_sf"/>
</dbReference>
<dbReference type="AlphaFoldDB" id="A0A5C3QMB8"/>
<proteinExistence type="inferred from homology"/>
<reference evidence="2 3" key="1">
    <citation type="journal article" date="2019" name="Nat. Ecol. Evol.">
        <title>Megaphylogeny resolves global patterns of mushroom evolution.</title>
        <authorList>
            <person name="Varga T."/>
            <person name="Krizsan K."/>
            <person name="Foldi C."/>
            <person name="Dima B."/>
            <person name="Sanchez-Garcia M."/>
            <person name="Sanchez-Ramirez S."/>
            <person name="Szollosi G.J."/>
            <person name="Szarkandi J.G."/>
            <person name="Papp V."/>
            <person name="Albert L."/>
            <person name="Andreopoulos W."/>
            <person name="Angelini C."/>
            <person name="Antonin V."/>
            <person name="Barry K.W."/>
            <person name="Bougher N.L."/>
            <person name="Buchanan P."/>
            <person name="Buyck B."/>
            <person name="Bense V."/>
            <person name="Catcheside P."/>
            <person name="Chovatia M."/>
            <person name="Cooper J."/>
            <person name="Damon W."/>
            <person name="Desjardin D."/>
            <person name="Finy P."/>
            <person name="Geml J."/>
            <person name="Haridas S."/>
            <person name="Hughes K."/>
            <person name="Justo A."/>
            <person name="Karasinski D."/>
            <person name="Kautmanova I."/>
            <person name="Kiss B."/>
            <person name="Kocsube S."/>
            <person name="Kotiranta H."/>
            <person name="LaButti K.M."/>
            <person name="Lechner B.E."/>
            <person name="Liimatainen K."/>
            <person name="Lipzen A."/>
            <person name="Lukacs Z."/>
            <person name="Mihaltcheva S."/>
            <person name="Morgado L.N."/>
            <person name="Niskanen T."/>
            <person name="Noordeloos M.E."/>
            <person name="Ohm R.A."/>
            <person name="Ortiz-Santana B."/>
            <person name="Ovrebo C."/>
            <person name="Racz N."/>
            <person name="Riley R."/>
            <person name="Savchenko A."/>
            <person name="Shiryaev A."/>
            <person name="Soop K."/>
            <person name="Spirin V."/>
            <person name="Szebenyi C."/>
            <person name="Tomsovsky M."/>
            <person name="Tulloss R.E."/>
            <person name="Uehling J."/>
            <person name="Grigoriev I.V."/>
            <person name="Vagvolgyi C."/>
            <person name="Papp T."/>
            <person name="Martin F.M."/>
            <person name="Miettinen O."/>
            <person name="Hibbett D.S."/>
            <person name="Nagy L.G."/>
        </authorList>
    </citation>
    <scope>NUCLEOTIDE SEQUENCE [LARGE SCALE GENOMIC DNA]</scope>
    <source>
        <strain evidence="2 3">CBS 309.79</strain>
    </source>
</reference>
<keyword evidence="3" id="KW-1185">Reference proteome</keyword>
<gene>
    <name evidence="2" type="ORF">BDV98DRAFT_593250</name>
</gene>
<evidence type="ECO:0000313" key="2">
    <source>
        <dbReference type="EMBL" id="TFL01359.1"/>
    </source>
</evidence>